<dbReference type="EMBL" id="CAJPIJ010000136">
    <property type="protein sequence ID" value="CAG1986171.1"/>
    <property type="molecule type" value="Genomic_DNA"/>
</dbReference>
<dbReference type="Proteomes" id="UP000746612">
    <property type="component" value="Unassembled WGS sequence"/>
</dbReference>
<evidence type="ECO:0000256" key="1">
    <source>
        <dbReference type="ARBA" id="ARBA00004370"/>
    </source>
</evidence>
<evidence type="ECO:0000256" key="7">
    <source>
        <dbReference type="ARBA" id="ARBA00023136"/>
    </source>
</evidence>
<dbReference type="GO" id="GO:0046933">
    <property type="term" value="F:proton-transporting ATP synthase activity, rotational mechanism"/>
    <property type="evidence" value="ECO:0007669"/>
    <property type="project" value="InterPro"/>
</dbReference>
<keyword evidence="8" id="KW-0066">ATP synthesis</keyword>
<dbReference type="SUPFAM" id="SSF47928">
    <property type="entry name" value="N-terminal domain of the delta subunit of the F1F0-ATP synthase"/>
    <property type="match status" value="1"/>
</dbReference>
<keyword evidence="5" id="KW-0375">Hydrogen ion transport</keyword>
<evidence type="ECO:0000256" key="6">
    <source>
        <dbReference type="ARBA" id="ARBA00023065"/>
    </source>
</evidence>
<evidence type="ECO:0000256" key="5">
    <source>
        <dbReference type="ARBA" id="ARBA00022781"/>
    </source>
</evidence>
<dbReference type="Pfam" id="PF00213">
    <property type="entry name" value="OSCP"/>
    <property type="match status" value="1"/>
</dbReference>
<keyword evidence="4" id="KW-0813">Transport</keyword>
<evidence type="ECO:0000256" key="4">
    <source>
        <dbReference type="ARBA" id="ARBA00022448"/>
    </source>
</evidence>
<keyword evidence="6" id="KW-0406">Ion transport</keyword>
<dbReference type="HAMAP" id="MF_01416">
    <property type="entry name" value="ATP_synth_delta_bact"/>
    <property type="match status" value="1"/>
</dbReference>
<proteinExistence type="inferred from homology"/>
<keyword evidence="7" id="KW-0472">Membrane</keyword>
<protein>
    <recommendedName>
        <fullName evidence="3">ATP synthase subunit 5, mitochondrial</fullName>
    </recommendedName>
</protein>
<comment type="subcellular location">
    <subcellularLocation>
        <location evidence="1">Membrane</location>
    </subcellularLocation>
</comment>
<sequence length="290" mass="30720">MQLTLIELCNQNVDAWAGVRHRTPENCREAQASNNLQVNRSRTSSTLALFSLPSPSPPSPAAAEMFSRQVLRAARVAAPQRALALRAAPVRSFAAAASSDVKSPVSVFGVDGTYASALYTAAVKTSSVDAAADALLKLGALIEKDPKLVAVLKTPTLADADKKAIVDELVKQINTKDETVKNFLATLAENNRLGLIPGVVDKFSTIISAARGEVELTVTSAQALDKRTLSRLETAVAKSSYVGQGKKLKVTNEVNPDIVGGLVVEVGDRTIDLSVSSRIAKMNKLLTDTL</sequence>
<gene>
    <name evidence="10" type="ORF">FUG_LOCUS431658</name>
    <name evidence="9" type="ORF">MDCFG202_LOCUS278213</name>
</gene>
<evidence type="ECO:0000313" key="9">
    <source>
        <dbReference type="EMBL" id="CAG1986171.1"/>
    </source>
</evidence>
<dbReference type="InterPro" id="IPR026015">
    <property type="entry name" value="ATP_synth_OSCP/delta_N_sf"/>
</dbReference>
<dbReference type="Gene3D" id="1.10.520.20">
    <property type="entry name" value="N-terminal domain of the delta subunit of the F1F0-ATP synthase"/>
    <property type="match status" value="1"/>
</dbReference>
<evidence type="ECO:0000256" key="8">
    <source>
        <dbReference type="ARBA" id="ARBA00023310"/>
    </source>
</evidence>
<comment type="similarity">
    <text evidence="2">Belongs to the ATPase delta chain family.</text>
</comment>
<dbReference type="EMBL" id="CAAKMV010000152">
    <property type="protein sequence ID" value="VIO61526.1"/>
    <property type="molecule type" value="Genomic_DNA"/>
</dbReference>
<dbReference type="InterPro" id="IPR000711">
    <property type="entry name" value="ATPase_OSCP/dsu"/>
</dbReference>
<reference evidence="9" key="2">
    <citation type="submission" date="2021-03" db="EMBL/GenBank/DDBJ databases">
        <authorList>
            <person name="Alouane T."/>
            <person name="Langin T."/>
            <person name="Bonhomme L."/>
        </authorList>
    </citation>
    <scope>NUCLEOTIDE SEQUENCE</scope>
    <source>
        <strain evidence="9">MDC_Fg202</strain>
    </source>
</reference>
<reference evidence="10" key="1">
    <citation type="submission" date="2019-04" db="EMBL/GenBank/DDBJ databases">
        <authorList>
            <person name="Melise S."/>
            <person name="Noan J."/>
            <person name="Okalmin O."/>
        </authorList>
    </citation>
    <scope>NUCLEOTIDE SEQUENCE</scope>
    <source>
        <strain evidence="10">FN9</strain>
    </source>
</reference>
<dbReference type="PRINTS" id="PR00125">
    <property type="entry name" value="ATPASEDELTA"/>
</dbReference>
<dbReference type="GO" id="GO:0016020">
    <property type="term" value="C:membrane"/>
    <property type="evidence" value="ECO:0007669"/>
    <property type="project" value="UniProtKB-SubCell"/>
</dbReference>
<evidence type="ECO:0000313" key="10">
    <source>
        <dbReference type="EMBL" id="VIO61526.1"/>
    </source>
</evidence>
<dbReference type="PROSITE" id="PS00389">
    <property type="entry name" value="ATPASE_DELTA"/>
    <property type="match status" value="1"/>
</dbReference>
<evidence type="ECO:0000313" key="11">
    <source>
        <dbReference type="Proteomes" id="UP000746612"/>
    </source>
</evidence>
<accession>A0A4U9FEH7</accession>
<dbReference type="PANTHER" id="PTHR11910">
    <property type="entry name" value="ATP SYNTHASE DELTA CHAIN"/>
    <property type="match status" value="1"/>
</dbReference>
<dbReference type="InterPro" id="IPR020781">
    <property type="entry name" value="ATPase_OSCP/d_CS"/>
</dbReference>
<evidence type="ECO:0000256" key="3">
    <source>
        <dbReference type="ARBA" id="ARBA00014723"/>
    </source>
</evidence>
<dbReference type="NCBIfam" id="TIGR01145">
    <property type="entry name" value="ATP_synt_delta"/>
    <property type="match status" value="1"/>
</dbReference>
<organism evidence="9 11">
    <name type="scientific">Gibberella zeae</name>
    <name type="common">Wheat head blight fungus</name>
    <name type="synonym">Fusarium graminearum</name>
    <dbReference type="NCBI Taxonomy" id="5518"/>
    <lineage>
        <taxon>Eukaryota</taxon>
        <taxon>Fungi</taxon>
        <taxon>Dikarya</taxon>
        <taxon>Ascomycota</taxon>
        <taxon>Pezizomycotina</taxon>
        <taxon>Sordariomycetes</taxon>
        <taxon>Hypocreomycetidae</taxon>
        <taxon>Hypocreales</taxon>
        <taxon>Nectriaceae</taxon>
        <taxon>Fusarium</taxon>
    </lineage>
</organism>
<name>A0A4U9FEH7_GIBZA</name>
<evidence type="ECO:0000256" key="2">
    <source>
        <dbReference type="ARBA" id="ARBA00007046"/>
    </source>
</evidence>
<dbReference type="AlphaFoldDB" id="A0A4U9FEH7"/>